<dbReference type="AlphaFoldDB" id="A0AAV4X1D0"/>
<dbReference type="SUPFAM" id="SSF52313">
    <property type="entry name" value="Ribosomal protein S2"/>
    <property type="match status" value="1"/>
</dbReference>
<evidence type="ECO:0000313" key="2">
    <source>
        <dbReference type="Proteomes" id="UP001054837"/>
    </source>
</evidence>
<dbReference type="PANTHER" id="PTHR12534:SF0">
    <property type="entry name" value="SMALL RIBOSOMAL SUBUNIT PROTEIN US2M"/>
    <property type="match status" value="1"/>
</dbReference>
<dbReference type="Gene3D" id="3.40.50.10490">
    <property type="entry name" value="Glucose-6-phosphate isomerase like protein, domain 1"/>
    <property type="match status" value="1"/>
</dbReference>
<dbReference type="GO" id="GO:0003735">
    <property type="term" value="F:structural constituent of ribosome"/>
    <property type="evidence" value="ECO:0007669"/>
    <property type="project" value="InterPro"/>
</dbReference>
<dbReference type="InterPro" id="IPR005706">
    <property type="entry name" value="Ribosomal_uS2_bac/mit/plastid"/>
</dbReference>
<keyword evidence="2" id="KW-1185">Reference proteome</keyword>
<evidence type="ECO:0000313" key="1">
    <source>
        <dbReference type="EMBL" id="GIY88468.1"/>
    </source>
</evidence>
<dbReference type="GO" id="GO:0005763">
    <property type="term" value="C:mitochondrial small ribosomal subunit"/>
    <property type="evidence" value="ECO:0007669"/>
    <property type="project" value="TreeGrafter"/>
</dbReference>
<gene>
    <name evidence="1" type="primary">MRPS2</name>
    <name evidence="1" type="ORF">CDAR_585381</name>
</gene>
<dbReference type="PANTHER" id="PTHR12534">
    <property type="entry name" value="30S RIBOSOMAL PROTEIN S2 PROKARYOTIC AND ORGANELLAR"/>
    <property type="match status" value="1"/>
</dbReference>
<dbReference type="GO" id="GO:0006412">
    <property type="term" value="P:translation"/>
    <property type="evidence" value="ECO:0007669"/>
    <property type="project" value="InterPro"/>
</dbReference>
<accession>A0AAV4X1D0</accession>
<name>A0AAV4X1D0_9ARAC</name>
<reference evidence="1 2" key="1">
    <citation type="submission" date="2021-06" db="EMBL/GenBank/DDBJ databases">
        <title>Caerostris darwini draft genome.</title>
        <authorList>
            <person name="Kono N."/>
            <person name="Arakawa K."/>
        </authorList>
    </citation>
    <scope>NUCLEOTIDE SEQUENCE [LARGE SCALE GENOMIC DNA]</scope>
</reference>
<dbReference type="Proteomes" id="UP001054837">
    <property type="component" value="Unassembled WGS sequence"/>
</dbReference>
<dbReference type="EMBL" id="BPLQ01015494">
    <property type="protein sequence ID" value="GIY88468.1"/>
    <property type="molecule type" value="Genomic_DNA"/>
</dbReference>
<dbReference type="InterPro" id="IPR023591">
    <property type="entry name" value="Ribosomal_uS2_flav_dom_sf"/>
</dbReference>
<proteinExistence type="predicted"/>
<keyword evidence="1" id="KW-0689">Ribosomal protein</keyword>
<organism evidence="1 2">
    <name type="scientific">Caerostris darwini</name>
    <dbReference type="NCBI Taxonomy" id="1538125"/>
    <lineage>
        <taxon>Eukaryota</taxon>
        <taxon>Metazoa</taxon>
        <taxon>Ecdysozoa</taxon>
        <taxon>Arthropoda</taxon>
        <taxon>Chelicerata</taxon>
        <taxon>Arachnida</taxon>
        <taxon>Araneae</taxon>
        <taxon>Araneomorphae</taxon>
        <taxon>Entelegynae</taxon>
        <taxon>Araneoidea</taxon>
        <taxon>Araneidae</taxon>
        <taxon>Caerostris</taxon>
    </lineage>
</organism>
<sequence>MLRILKGTVQWLPRNPQCVLSRTIKSDLNPHQSQSSLKINQSEVTSDSLEMLEPLNYPDFFQVHNMFTVEDLFNARVHYGHTKGTLNEHMKQFILGSRLGTLIF</sequence>
<comment type="caution">
    <text evidence="1">The sequence shown here is derived from an EMBL/GenBank/DDBJ whole genome shotgun (WGS) entry which is preliminary data.</text>
</comment>
<keyword evidence="1" id="KW-0687">Ribonucleoprotein</keyword>
<protein>
    <submittedName>
        <fullName evidence="1">28S ribosomal protein S2, mitochondrial</fullName>
    </submittedName>
</protein>